<name>A0A9P5MW35_9AGAM</name>
<feature type="compositionally biased region" description="Low complexity" evidence="2">
    <location>
        <begin position="144"/>
        <end position="167"/>
    </location>
</feature>
<evidence type="ECO:0000256" key="1">
    <source>
        <dbReference type="ARBA" id="ARBA00022729"/>
    </source>
</evidence>
<comment type="caution">
    <text evidence="5">The sequence shown here is derived from an EMBL/GenBank/DDBJ whole genome shotgun (WGS) entry which is preliminary data.</text>
</comment>
<feature type="signal peptide" evidence="3">
    <location>
        <begin position="1"/>
        <end position="21"/>
    </location>
</feature>
<accession>A0A9P5MW35</accession>
<dbReference type="OrthoDB" id="2576580at2759"/>
<evidence type="ECO:0000256" key="2">
    <source>
        <dbReference type="SAM" id="MobiDB-lite"/>
    </source>
</evidence>
<keyword evidence="6" id="KW-1185">Reference proteome</keyword>
<reference evidence="5" key="1">
    <citation type="submission" date="2019-10" db="EMBL/GenBank/DDBJ databases">
        <authorList>
            <consortium name="DOE Joint Genome Institute"/>
            <person name="Kuo A."/>
            <person name="Miyauchi S."/>
            <person name="Kiss E."/>
            <person name="Drula E."/>
            <person name="Kohler A."/>
            <person name="Sanchez-Garcia M."/>
            <person name="Andreopoulos B."/>
            <person name="Barry K.W."/>
            <person name="Bonito G."/>
            <person name="Buee M."/>
            <person name="Carver A."/>
            <person name="Chen C."/>
            <person name="Cichocki N."/>
            <person name="Clum A."/>
            <person name="Culley D."/>
            <person name="Crous P.W."/>
            <person name="Fauchery L."/>
            <person name="Girlanda M."/>
            <person name="Hayes R."/>
            <person name="Keri Z."/>
            <person name="LaButti K."/>
            <person name="Lipzen A."/>
            <person name="Lombard V."/>
            <person name="Magnuson J."/>
            <person name="Maillard F."/>
            <person name="Morin E."/>
            <person name="Murat C."/>
            <person name="Nolan M."/>
            <person name="Ohm R."/>
            <person name="Pangilinan J."/>
            <person name="Pereira M."/>
            <person name="Perotto S."/>
            <person name="Peter M."/>
            <person name="Riley R."/>
            <person name="Sitrit Y."/>
            <person name="Stielow B."/>
            <person name="Szollosi G."/>
            <person name="Zifcakova L."/>
            <person name="Stursova M."/>
            <person name="Spatafora J.W."/>
            <person name="Tedersoo L."/>
            <person name="Vaario L.-M."/>
            <person name="Yamada A."/>
            <person name="Yan M."/>
            <person name="Wang P."/>
            <person name="Xu J."/>
            <person name="Bruns T."/>
            <person name="Baldrian P."/>
            <person name="Vilgalys R."/>
            <person name="Henrissat B."/>
            <person name="Grigoriev I.V."/>
            <person name="Hibbett D."/>
            <person name="Nagy L.G."/>
            <person name="Martin F.M."/>
        </authorList>
    </citation>
    <scope>NUCLEOTIDE SEQUENCE</scope>
    <source>
        <strain evidence="5">Prilba</strain>
    </source>
</reference>
<dbReference type="Pfam" id="PF10342">
    <property type="entry name" value="Kre9_KNH"/>
    <property type="match status" value="1"/>
</dbReference>
<evidence type="ECO:0000259" key="4">
    <source>
        <dbReference type="Pfam" id="PF10342"/>
    </source>
</evidence>
<evidence type="ECO:0000256" key="3">
    <source>
        <dbReference type="SAM" id="SignalP"/>
    </source>
</evidence>
<evidence type="ECO:0000313" key="6">
    <source>
        <dbReference type="Proteomes" id="UP000759537"/>
    </source>
</evidence>
<keyword evidence="1 3" id="KW-0732">Signal</keyword>
<reference evidence="5" key="2">
    <citation type="journal article" date="2020" name="Nat. Commun.">
        <title>Large-scale genome sequencing of mycorrhizal fungi provides insights into the early evolution of symbiotic traits.</title>
        <authorList>
            <person name="Miyauchi S."/>
            <person name="Kiss E."/>
            <person name="Kuo A."/>
            <person name="Drula E."/>
            <person name="Kohler A."/>
            <person name="Sanchez-Garcia M."/>
            <person name="Morin E."/>
            <person name="Andreopoulos B."/>
            <person name="Barry K.W."/>
            <person name="Bonito G."/>
            <person name="Buee M."/>
            <person name="Carver A."/>
            <person name="Chen C."/>
            <person name="Cichocki N."/>
            <person name="Clum A."/>
            <person name="Culley D."/>
            <person name="Crous P.W."/>
            <person name="Fauchery L."/>
            <person name="Girlanda M."/>
            <person name="Hayes R.D."/>
            <person name="Keri Z."/>
            <person name="LaButti K."/>
            <person name="Lipzen A."/>
            <person name="Lombard V."/>
            <person name="Magnuson J."/>
            <person name="Maillard F."/>
            <person name="Murat C."/>
            <person name="Nolan M."/>
            <person name="Ohm R.A."/>
            <person name="Pangilinan J."/>
            <person name="Pereira M.F."/>
            <person name="Perotto S."/>
            <person name="Peter M."/>
            <person name="Pfister S."/>
            <person name="Riley R."/>
            <person name="Sitrit Y."/>
            <person name="Stielow J.B."/>
            <person name="Szollosi G."/>
            <person name="Zifcakova L."/>
            <person name="Stursova M."/>
            <person name="Spatafora J.W."/>
            <person name="Tedersoo L."/>
            <person name="Vaario L.M."/>
            <person name="Yamada A."/>
            <person name="Yan M."/>
            <person name="Wang P."/>
            <person name="Xu J."/>
            <person name="Bruns T."/>
            <person name="Baldrian P."/>
            <person name="Vilgalys R."/>
            <person name="Dunand C."/>
            <person name="Henrissat B."/>
            <person name="Grigoriev I.V."/>
            <person name="Hibbett D."/>
            <person name="Nagy L.G."/>
            <person name="Martin F.M."/>
        </authorList>
    </citation>
    <scope>NUCLEOTIDE SEQUENCE</scope>
    <source>
        <strain evidence="5">Prilba</strain>
    </source>
</reference>
<proteinExistence type="predicted"/>
<organism evidence="5 6">
    <name type="scientific">Russula ochroleuca</name>
    <dbReference type="NCBI Taxonomy" id="152965"/>
    <lineage>
        <taxon>Eukaryota</taxon>
        <taxon>Fungi</taxon>
        <taxon>Dikarya</taxon>
        <taxon>Basidiomycota</taxon>
        <taxon>Agaricomycotina</taxon>
        <taxon>Agaricomycetes</taxon>
        <taxon>Russulales</taxon>
        <taxon>Russulaceae</taxon>
        <taxon>Russula</taxon>
    </lineage>
</organism>
<feature type="chain" id="PRO_5040204163" description="Yeast cell wall synthesis Kre9/Knh1-like N-terminal domain-containing protein" evidence="3">
    <location>
        <begin position="22"/>
        <end position="195"/>
    </location>
</feature>
<evidence type="ECO:0000313" key="5">
    <source>
        <dbReference type="EMBL" id="KAF8480237.1"/>
    </source>
</evidence>
<dbReference type="Proteomes" id="UP000759537">
    <property type="component" value="Unassembled WGS sequence"/>
</dbReference>
<dbReference type="AlphaFoldDB" id="A0A9P5MW35"/>
<dbReference type="InterPro" id="IPR018466">
    <property type="entry name" value="Kre9/Knh1-like_N"/>
</dbReference>
<feature type="region of interest" description="Disordered" evidence="2">
    <location>
        <begin position="138"/>
        <end position="167"/>
    </location>
</feature>
<sequence length="195" mass="19639">MFTSQLASFAVITTLVGSAMAQFAILAPGGPNVWWVAQSQNTMTWTCHTDLPPSTGNAFQLLINNTNPSILTSAEAIIANVPIADCSLTVTQQQAALTPSTGYTLILADPVNQTKIYAVSQQFEVKALGASYPPASATPTETLSTAGATGTSGTSTGSGSSSSSTSTPKSNGAFASFEVSAAGVLAAIGAAIGML</sequence>
<protein>
    <recommendedName>
        <fullName evidence="4">Yeast cell wall synthesis Kre9/Knh1-like N-terminal domain-containing protein</fullName>
    </recommendedName>
</protein>
<feature type="domain" description="Yeast cell wall synthesis Kre9/Knh1-like N-terminal" evidence="4">
    <location>
        <begin position="35"/>
        <end position="125"/>
    </location>
</feature>
<dbReference type="EMBL" id="WHVB01000008">
    <property type="protein sequence ID" value="KAF8480237.1"/>
    <property type="molecule type" value="Genomic_DNA"/>
</dbReference>
<gene>
    <name evidence="5" type="ORF">DFH94DRAFT_741357</name>
</gene>